<evidence type="ECO:0000256" key="7">
    <source>
        <dbReference type="PIRSR" id="PIRSR601765-1"/>
    </source>
</evidence>
<dbReference type="InterPro" id="IPR001765">
    <property type="entry name" value="Carbonic_anhydrase"/>
</dbReference>
<feature type="region of interest" description="Disordered" evidence="8">
    <location>
        <begin position="199"/>
        <end position="224"/>
    </location>
</feature>
<dbReference type="InterPro" id="IPR036874">
    <property type="entry name" value="Carbonic_anhydrase_sf"/>
</dbReference>
<dbReference type="eggNOG" id="COG0288">
    <property type="taxonomic scope" value="Bacteria"/>
</dbReference>
<keyword evidence="3 7" id="KW-0479">Metal-binding</keyword>
<dbReference type="KEGG" id="cak:Caul_3871"/>
<dbReference type="GO" id="GO:0004089">
    <property type="term" value="F:carbonate dehydratase activity"/>
    <property type="evidence" value="ECO:0007669"/>
    <property type="project" value="UniProtKB-EC"/>
</dbReference>
<keyword evidence="4 7" id="KW-0862">Zinc</keyword>
<comment type="cofactor">
    <cofactor evidence="7">
        <name>Zn(2+)</name>
        <dbReference type="ChEBI" id="CHEBI:29105"/>
    </cofactor>
    <text evidence="7">Binds 1 zinc ion per subunit.</text>
</comment>
<gene>
    <name evidence="9" type="ordered locus">Caul_3871</name>
</gene>
<dbReference type="CDD" id="cd00883">
    <property type="entry name" value="beta_CA_cladeA"/>
    <property type="match status" value="1"/>
</dbReference>
<evidence type="ECO:0000256" key="5">
    <source>
        <dbReference type="ARBA" id="ARBA00023239"/>
    </source>
</evidence>
<dbReference type="Gene3D" id="3.40.1050.10">
    <property type="entry name" value="Carbonic anhydrase"/>
    <property type="match status" value="1"/>
</dbReference>
<dbReference type="SUPFAM" id="SSF53056">
    <property type="entry name" value="beta-carbonic anhydrase, cab"/>
    <property type="match status" value="1"/>
</dbReference>
<dbReference type="Pfam" id="PF00484">
    <property type="entry name" value="Pro_CA"/>
    <property type="match status" value="1"/>
</dbReference>
<dbReference type="HOGENOM" id="CLU_053879_3_1_5"/>
<feature type="binding site" evidence="7">
    <location>
        <position position="95"/>
    </location>
    <ligand>
        <name>Zn(2+)</name>
        <dbReference type="ChEBI" id="CHEBI:29105"/>
    </ligand>
</feature>
<comment type="catalytic activity">
    <reaction evidence="6">
        <text>hydrogencarbonate + H(+) = CO2 + H2O</text>
        <dbReference type="Rhea" id="RHEA:10748"/>
        <dbReference type="ChEBI" id="CHEBI:15377"/>
        <dbReference type="ChEBI" id="CHEBI:15378"/>
        <dbReference type="ChEBI" id="CHEBI:16526"/>
        <dbReference type="ChEBI" id="CHEBI:17544"/>
        <dbReference type="EC" id="4.2.1.1"/>
    </reaction>
</comment>
<dbReference type="SMART" id="SM00947">
    <property type="entry name" value="Pro_CA"/>
    <property type="match status" value="1"/>
</dbReference>
<evidence type="ECO:0000313" key="9">
    <source>
        <dbReference type="EMBL" id="ABZ72997.1"/>
    </source>
</evidence>
<evidence type="ECO:0000256" key="1">
    <source>
        <dbReference type="ARBA" id="ARBA00006217"/>
    </source>
</evidence>
<sequence length="224" mass="24326">MTQDPLAGNLAWAARRHADRDVFARQGAPSQADYLWIGCADSRFSGQELTGLAHGVIFAHSNLANLALPQDIGFLSSLQFSLEVLRVRHVVVCGHYGCEAVGAVLSAERPVLVDQWLGPVRALAWRHAQDLEAILDPATRTNRLCELNVAAQLVSLAANPLVQEVWRRGRPLTLHGWIHSAADGLLRDLETTISGSRQAMALVGGPAEPTRRRGKSRPNLDTAP</sequence>
<comment type="similarity">
    <text evidence="1">Belongs to the beta-class carbonic anhydrase family.</text>
</comment>
<evidence type="ECO:0000256" key="3">
    <source>
        <dbReference type="ARBA" id="ARBA00022723"/>
    </source>
</evidence>
<reference evidence="9" key="1">
    <citation type="submission" date="2008-01" db="EMBL/GenBank/DDBJ databases">
        <title>Complete sequence of chromosome of Caulobacter sp. K31.</title>
        <authorList>
            <consortium name="US DOE Joint Genome Institute"/>
            <person name="Copeland A."/>
            <person name="Lucas S."/>
            <person name="Lapidus A."/>
            <person name="Barry K."/>
            <person name="Glavina del Rio T."/>
            <person name="Dalin E."/>
            <person name="Tice H."/>
            <person name="Pitluck S."/>
            <person name="Bruce D."/>
            <person name="Goodwin L."/>
            <person name="Thompson L.S."/>
            <person name="Brettin T."/>
            <person name="Detter J.C."/>
            <person name="Han C."/>
            <person name="Schmutz J."/>
            <person name="Larimer F."/>
            <person name="Land M."/>
            <person name="Hauser L."/>
            <person name="Kyrpides N."/>
            <person name="Kim E."/>
            <person name="Stephens C."/>
            <person name="Richardson P."/>
        </authorList>
    </citation>
    <scope>NUCLEOTIDE SEQUENCE [LARGE SCALE GENOMIC DNA]</scope>
    <source>
        <strain evidence="9">K31</strain>
    </source>
</reference>
<dbReference type="STRING" id="366602.Caul_3871"/>
<keyword evidence="5" id="KW-0456">Lyase</keyword>
<dbReference type="EC" id="4.2.1.1" evidence="2"/>
<evidence type="ECO:0000256" key="4">
    <source>
        <dbReference type="ARBA" id="ARBA00022833"/>
    </source>
</evidence>
<dbReference type="GO" id="GO:0015976">
    <property type="term" value="P:carbon utilization"/>
    <property type="evidence" value="ECO:0007669"/>
    <property type="project" value="TreeGrafter"/>
</dbReference>
<dbReference type="EMBL" id="CP000927">
    <property type="protein sequence ID" value="ABZ72997.1"/>
    <property type="molecule type" value="Genomic_DNA"/>
</dbReference>
<organism evidence="9">
    <name type="scientific">Caulobacter sp. (strain K31)</name>
    <dbReference type="NCBI Taxonomy" id="366602"/>
    <lineage>
        <taxon>Bacteria</taxon>
        <taxon>Pseudomonadati</taxon>
        <taxon>Pseudomonadota</taxon>
        <taxon>Alphaproteobacteria</taxon>
        <taxon>Caulobacterales</taxon>
        <taxon>Caulobacteraceae</taxon>
        <taxon>Caulobacter</taxon>
    </lineage>
</organism>
<feature type="binding site" evidence="7">
    <location>
        <position position="98"/>
    </location>
    <ligand>
        <name>Zn(2+)</name>
        <dbReference type="ChEBI" id="CHEBI:29105"/>
    </ligand>
</feature>
<proteinExistence type="inferred from homology"/>
<feature type="binding site" evidence="7">
    <location>
        <position position="41"/>
    </location>
    <ligand>
        <name>Zn(2+)</name>
        <dbReference type="ChEBI" id="CHEBI:29105"/>
    </ligand>
</feature>
<dbReference type="OrthoDB" id="9797527at2"/>
<feature type="binding site" evidence="7">
    <location>
        <position position="39"/>
    </location>
    <ligand>
        <name>Zn(2+)</name>
        <dbReference type="ChEBI" id="CHEBI:29105"/>
    </ligand>
</feature>
<dbReference type="GO" id="GO:0008270">
    <property type="term" value="F:zinc ion binding"/>
    <property type="evidence" value="ECO:0007669"/>
    <property type="project" value="InterPro"/>
</dbReference>
<evidence type="ECO:0000256" key="2">
    <source>
        <dbReference type="ARBA" id="ARBA00012925"/>
    </source>
</evidence>
<dbReference type="AlphaFoldDB" id="B0SVA7"/>
<evidence type="ECO:0000256" key="8">
    <source>
        <dbReference type="SAM" id="MobiDB-lite"/>
    </source>
</evidence>
<protein>
    <recommendedName>
        <fullName evidence="2">carbonic anhydrase</fullName>
        <ecNumber evidence="2">4.2.1.1</ecNumber>
    </recommendedName>
</protein>
<dbReference type="PANTHER" id="PTHR11002">
    <property type="entry name" value="CARBONIC ANHYDRASE"/>
    <property type="match status" value="1"/>
</dbReference>
<dbReference type="PANTHER" id="PTHR11002:SF76">
    <property type="entry name" value="CARBONIC ANHYDRASE"/>
    <property type="match status" value="1"/>
</dbReference>
<accession>B0SVA7</accession>
<evidence type="ECO:0000256" key="6">
    <source>
        <dbReference type="ARBA" id="ARBA00048348"/>
    </source>
</evidence>
<name>B0SVA7_CAUSK</name>